<keyword evidence="17" id="KW-1133">Transmembrane helix</keyword>
<evidence type="ECO:0000313" key="19">
    <source>
        <dbReference type="EMBL" id="KAG0124934.1"/>
    </source>
</evidence>
<sequence>MSERFDCHYCRDPLQGKKYVQKEGRHCCVKCFEKFCANTCTECKKPIGADSKELHFKNRYWHDNCFRCFKCYTSLVNEPFMLRENNKVWCSNCTAAEDAPRCKGCFKPIIAGDQNVEYKKMVWHKDCFTCSQCKQVIGSGSFFPKGDEFYCVSCHEHKFAKTCAKCKNPITSGGLTYQEQPWHSECFICSNCKKQLGGKRFTAVEDQFYCVECYKECVAKKCAGCKNPITGFGRGTSVVNYEDESWHDYCFKCTKCARGLANKRFVCHNGKIYCAECPKRLNSLCEKALWRAYVQPLLMHRSTMLQLPECWFKEGFFSTVVKYFINWICSSHSLSNTDKEPLQENEKAASCWSLLHCWTHPHNTEMLLLQGKGKGWQGKAGGNRCSSSKPLKTQLLLDASLELREQPTDCSRRRFVNLFMLKKAGKFRLNRLFNAGFRGREIYMQLAATVQIKFVIPPLVFFANLKMDKGKQAAFQNKAFVCCGPKGSLHQGVPMELKFTRRRVTEETRETVQSRKVLHFNQKKCYTSLEGNLYYSSQNVTQPSVEFQVGVTCLSEVKDCSPLSAKTFEHKLSLRRPAIFKTDSKAKPKLWINFHSFLGQSWKFLSSSLLFNVLLMRRTARHFNGKGFKLMSVFIINTAMLLATQVFLLFNILSLHHLRGRLALILQLNCHSVTWNNCLSSPVSQIQSQLPHKTILCPEVRPHEFKGSQTTRSPSNVSSAEPEPVGPTPPSYLLLLSSFSPYFSKQAKQKNACNGKLLEITLVHKNFVLPVEDILFAVFQPLLELLLQLLLSENKKNTQCITHSQHLFSSSCFRSSSSRRAFSSAALLAISSSLILQFPRRRFSVKILAASSAVVVPATVLLPDSAKAYTNDFSNTIFHISNKSISNLHGDQNSFNHQASRSLQVLLFMFLHALPVFWCLNIRGTITN</sequence>
<evidence type="ECO:0000256" key="6">
    <source>
        <dbReference type="ARBA" id="ARBA00022737"/>
    </source>
</evidence>
<dbReference type="PROSITE" id="PS00478">
    <property type="entry name" value="LIM_DOMAIN_1"/>
    <property type="match status" value="4"/>
</dbReference>
<evidence type="ECO:0000256" key="13">
    <source>
        <dbReference type="ARBA" id="ARBA00059927"/>
    </source>
</evidence>
<evidence type="ECO:0000313" key="21">
    <source>
        <dbReference type="Proteomes" id="UP000618051"/>
    </source>
</evidence>
<evidence type="ECO:0000256" key="11">
    <source>
        <dbReference type="ARBA" id="ARBA00022990"/>
    </source>
</evidence>
<accession>A0A835NZV6</accession>
<keyword evidence="21" id="KW-1185">Reference proteome</keyword>
<feature type="compositionally biased region" description="Polar residues" evidence="16">
    <location>
        <begin position="707"/>
        <end position="719"/>
    </location>
</feature>
<evidence type="ECO:0000256" key="8">
    <source>
        <dbReference type="ARBA" id="ARBA00022782"/>
    </source>
</evidence>
<dbReference type="InterPro" id="IPR042997">
    <property type="entry name" value="Fhl1"/>
</dbReference>
<feature type="region of interest" description="Disordered" evidence="16">
    <location>
        <begin position="705"/>
        <end position="726"/>
    </location>
</feature>
<feature type="transmembrane region" description="Helical" evidence="17">
    <location>
        <begin position="903"/>
        <end position="922"/>
    </location>
</feature>
<dbReference type="Gene3D" id="2.10.110.10">
    <property type="entry name" value="Cysteine Rich Protein"/>
    <property type="match status" value="4"/>
</dbReference>
<evidence type="ECO:0000256" key="10">
    <source>
        <dbReference type="ARBA" id="ARBA00022843"/>
    </source>
</evidence>
<reference evidence="20" key="3">
    <citation type="submission" date="2022-01" db="EMBL/GenBank/DDBJ databases">
        <authorList>
            <person name="Rubenstein D.R."/>
        </authorList>
    </citation>
    <scope>NUCLEOTIDE SEQUENCE</scope>
    <source>
        <strain evidence="20">SS15</strain>
        <tissue evidence="20">Liver</tissue>
    </source>
</reference>
<comment type="subcellular location">
    <subcellularLocation>
        <location evidence="1">Cytoplasm</location>
    </subcellularLocation>
</comment>
<dbReference type="FunFam" id="2.10.110.10:FF:000013">
    <property type="entry name" value="Four and a half LIM domains 1"/>
    <property type="match status" value="1"/>
</dbReference>
<evidence type="ECO:0000256" key="7">
    <source>
        <dbReference type="ARBA" id="ARBA00022771"/>
    </source>
</evidence>
<keyword evidence="17" id="KW-0472">Membrane</keyword>
<comment type="function">
    <text evidence="13">May have an involvement in muscle development or hypertrophy. Isoform 2 binds to RBP-J and plays a negative regulatory role in the RBP-J-mediated transcription in mammalian systems.</text>
</comment>
<dbReference type="PROSITE" id="PS50023">
    <property type="entry name" value="LIM_DOMAIN_2"/>
    <property type="match status" value="3"/>
</dbReference>
<dbReference type="FunFam" id="2.10.110.10:FF:000072">
    <property type="entry name" value="Four and a half LIM domains protein 1"/>
    <property type="match status" value="1"/>
</dbReference>
<reference evidence="19" key="1">
    <citation type="submission" date="2020-10" db="EMBL/GenBank/DDBJ databases">
        <title>Feather gene expression reveals the developmental basis of iridescence in African starlings.</title>
        <authorList>
            <person name="Rubenstein D.R."/>
        </authorList>
    </citation>
    <scope>NUCLEOTIDE SEQUENCE</scope>
    <source>
        <strain evidence="19">SS15</strain>
        <tissue evidence="19">Liver</tissue>
    </source>
</reference>
<evidence type="ECO:0000256" key="16">
    <source>
        <dbReference type="SAM" id="MobiDB-lite"/>
    </source>
</evidence>
<dbReference type="GO" id="GO:0005737">
    <property type="term" value="C:cytoplasm"/>
    <property type="evidence" value="ECO:0007669"/>
    <property type="project" value="UniProtKB-SubCell"/>
</dbReference>
<keyword evidence="9 15" id="KW-0862">Zinc</keyword>
<dbReference type="Pfam" id="PF00412">
    <property type="entry name" value="LIM"/>
    <property type="match status" value="4"/>
</dbReference>
<keyword evidence="2" id="KW-0217">Developmental protein</keyword>
<feature type="domain" description="LIM zinc-binding" evidence="18">
    <location>
        <begin position="100"/>
        <end position="161"/>
    </location>
</feature>
<dbReference type="FunFam" id="2.10.110.10:FF:000052">
    <property type="entry name" value="Four and a half LIM domains 1"/>
    <property type="match status" value="1"/>
</dbReference>
<dbReference type="GO" id="GO:0030154">
    <property type="term" value="P:cell differentiation"/>
    <property type="evidence" value="ECO:0007669"/>
    <property type="project" value="UniProtKB-KW"/>
</dbReference>
<keyword evidence="11" id="KW-0007">Acetylation</keyword>
<keyword evidence="12 15" id="KW-0440">LIM domain</keyword>
<keyword evidence="10" id="KW-0832">Ubl conjugation</keyword>
<proteinExistence type="predicted"/>
<feature type="transmembrane region" description="Helical" evidence="17">
    <location>
        <begin position="627"/>
        <end position="650"/>
    </location>
</feature>
<name>A0A835NZV6_9PASS</name>
<evidence type="ECO:0000259" key="18">
    <source>
        <dbReference type="PROSITE" id="PS50023"/>
    </source>
</evidence>
<keyword evidence="17" id="KW-0812">Transmembrane</keyword>
<keyword evidence="3" id="KW-0963">Cytoplasm</keyword>
<evidence type="ECO:0000256" key="14">
    <source>
        <dbReference type="ARBA" id="ARBA00074675"/>
    </source>
</evidence>
<dbReference type="EMBL" id="JADDUC020000014">
    <property type="protein sequence ID" value="KAI1234861.1"/>
    <property type="molecule type" value="Genomic_DNA"/>
</dbReference>
<evidence type="ECO:0000256" key="3">
    <source>
        <dbReference type="ARBA" id="ARBA00022490"/>
    </source>
</evidence>
<feature type="transmembrane region" description="Helical" evidence="17">
    <location>
        <begin position="845"/>
        <end position="862"/>
    </location>
</feature>
<evidence type="ECO:0000256" key="4">
    <source>
        <dbReference type="ARBA" id="ARBA00022499"/>
    </source>
</evidence>
<evidence type="ECO:0000256" key="9">
    <source>
        <dbReference type="ARBA" id="ARBA00022833"/>
    </source>
</evidence>
<dbReference type="GO" id="GO:0044325">
    <property type="term" value="F:transmembrane transporter binding"/>
    <property type="evidence" value="ECO:0007669"/>
    <property type="project" value="TreeGrafter"/>
</dbReference>
<dbReference type="CDD" id="cd09348">
    <property type="entry name" value="LIM4_FHL1"/>
    <property type="match status" value="1"/>
</dbReference>
<evidence type="ECO:0000256" key="2">
    <source>
        <dbReference type="ARBA" id="ARBA00022473"/>
    </source>
</evidence>
<dbReference type="CDD" id="cd09344">
    <property type="entry name" value="LIM1_FHL1"/>
    <property type="match status" value="1"/>
</dbReference>
<comment type="caution">
    <text evidence="19">The sequence shown here is derived from an EMBL/GenBank/DDBJ whole genome shotgun (WGS) entry which is preliminary data.</text>
</comment>
<keyword evidence="6" id="KW-0677">Repeat</keyword>
<dbReference type="CDD" id="cd09429">
    <property type="entry name" value="LIM3_FHL1"/>
    <property type="match status" value="1"/>
</dbReference>
<organism evidence="19">
    <name type="scientific">Lamprotornis superbus</name>
    <dbReference type="NCBI Taxonomy" id="245042"/>
    <lineage>
        <taxon>Eukaryota</taxon>
        <taxon>Metazoa</taxon>
        <taxon>Chordata</taxon>
        <taxon>Craniata</taxon>
        <taxon>Vertebrata</taxon>
        <taxon>Euteleostomi</taxon>
        <taxon>Archelosauria</taxon>
        <taxon>Archosauria</taxon>
        <taxon>Dinosauria</taxon>
        <taxon>Saurischia</taxon>
        <taxon>Theropoda</taxon>
        <taxon>Coelurosauria</taxon>
        <taxon>Aves</taxon>
        <taxon>Neognathae</taxon>
        <taxon>Neoaves</taxon>
        <taxon>Telluraves</taxon>
        <taxon>Australaves</taxon>
        <taxon>Passeriformes</taxon>
        <taxon>Sturnidae</taxon>
        <taxon>Lamprotornis</taxon>
    </lineage>
</organism>
<dbReference type="FunFam" id="2.10.110.10:FF:000050">
    <property type="entry name" value="Four and a half LIM domains protein 1"/>
    <property type="match status" value="1"/>
</dbReference>
<dbReference type="GO" id="GO:0007517">
    <property type="term" value="P:muscle organ development"/>
    <property type="evidence" value="ECO:0007669"/>
    <property type="project" value="InterPro"/>
</dbReference>
<dbReference type="AlphaFoldDB" id="A0A835NZV6"/>
<keyword evidence="5 15" id="KW-0479">Metal-binding</keyword>
<reference evidence="20 21" key="2">
    <citation type="journal article" date="2021" name="J. Hered.">
        <title>Feather Gene Expression Elucidates the Developmental Basis of Plumage Iridescence in African Starlings.</title>
        <authorList>
            <person name="Rubenstein D.R."/>
            <person name="Corvelo A."/>
            <person name="MacManes M.D."/>
            <person name="Maia R."/>
            <person name="Narzisi G."/>
            <person name="Rousaki A."/>
            <person name="Vandenabeele P."/>
            <person name="Shawkey M.D."/>
            <person name="Solomon J."/>
        </authorList>
    </citation>
    <scope>NUCLEOTIDE SEQUENCE [LARGE SCALE GENOMIC DNA]</scope>
    <source>
        <strain evidence="20">SS15</strain>
    </source>
</reference>
<protein>
    <recommendedName>
        <fullName evidence="14">Four and a half LIM domains protein 1</fullName>
    </recommendedName>
</protein>
<dbReference type="CDD" id="cd09424">
    <property type="entry name" value="LIM2_FHL1"/>
    <property type="match status" value="1"/>
</dbReference>
<dbReference type="InterPro" id="IPR001781">
    <property type="entry name" value="Znf_LIM"/>
</dbReference>
<dbReference type="InterPro" id="IPR056807">
    <property type="entry name" value="LIM_FHL1/2/3/5_N"/>
</dbReference>
<evidence type="ECO:0000256" key="15">
    <source>
        <dbReference type="PROSITE-ProRule" id="PRU00125"/>
    </source>
</evidence>
<evidence type="ECO:0000256" key="12">
    <source>
        <dbReference type="ARBA" id="ARBA00023038"/>
    </source>
</evidence>
<dbReference type="PANTHER" id="PTHR47029">
    <property type="entry name" value="FOUR AND A HALF LIM DOMAINS PROTEIN 1"/>
    <property type="match status" value="1"/>
</dbReference>
<dbReference type="Proteomes" id="UP000618051">
    <property type="component" value="Unassembled WGS sequence"/>
</dbReference>
<evidence type="ECO:0000313" key="20">
    <source>
        <dbReference type="EMBL" id="KAI1234861.1"/>
    </source>
</evidence>
<keyword evidence="7" id="KW-0863">Zinc-finger</keyword>
<keyword evidence="8" id="KW-0221">Differentiation</keyword>
<keyword evidence="4" id="KW-1017">Isopeptide bond</keyword>
<evidence type="ECO:0000256" key="1">
    <source>
        <dbReference type="ARBA" id="ARBA00004496"/>
    </source>
</evidence>
<feature type="domain" description="LIM zinc-binding" evidence="18">
    <location>
        <begin position="38"/>
        <end position="99"/>
    </location>
</feature>
<dbReference type="PANTHER" id="PTHR47029:SF2">
    <property type="entry name" value="FOUR AND A HALF LIM DOMAINS PROTEIN 1"/>
    <property type="match status" value="1"/>
</dbReference>
<evidence type="ECO:0000256" key="5">
    <source>
        <dbReference type="ARBA" id="ARBA00022723"/>
    </source>
</evidence>
<dbReference type="SUPFAM" id="SSF57716">
    <property type="entry name" value="Glucocorticoid receptor-like (DNA-binding domain)"/>
    <property type="match status" value="5"/>
</dbReference>
<gene>
    <name evidence="20" type="ORF">IHE44_0003245</name>
    <name evidence="19" type="ORF">IHE44_005840</name>
</gene>
<feature type="domain" description="LIM zinc-binding" evidence="18">
    <location>
        <begin position="220"/>
        <end position="284"/>
    </location>
</feature>
<evidence type="ECO:0000256" key="17">
    <source>
        <dbReference type="SAM" id="Phobius"/>
    </source>
</evidence>
<dbReference type="EMBL" id="JADDUC010000023">
    <property type="protein sequence ID" value="KAG0124934.1"/>
    <property type="molecule type" value="Genomic_DNA"/>
</dbReference>
<dbReference type="Pfam" id="PF25076">
    <property type="entry name" value="LIM_FHL2-3_N"/>
    <property type="match status" value="1"/>
</dbReference>
<dbReference type="GO" id="GO:0008270">
    <property type="term" value="F:zinc ion binding"/>
    <property type="evidence" value="ECO:0007669"/>
    <property type="project" value="UniProtKB-KW"/>
</dbReference>
<dbReference type="SMART" id="SM00132">
    <property type="entry name" value="LIM"/>
    <property type="match status" value="4"/>
</dbReference>
<dbReference type="OrthoDB" id="1112565at2759"/>